<dbReference type="GO" id="GO:0005886">
    <property type="term" value="C:plasma membrane"/>
    <property type="evidence" value="ECO:0007669"/>
    <property type="project" value="TreeGrafter"/>
</dbReference>
<dbReference type="Gene3D" id="3.10.200.10">
    <property type="entry name" value="Alpha carbonic anhydrase"/>
    <property type="match status" value="1"/>
</dbReference>
<dbReference type="AlphaFoldDB" id="A0A8C4UET3"/>
<evidence type="ECO:0000256" key="2">
    <source>
        <dbReference type="ARBA" id="ARBA00010718"/>
    </source>
</evidence>
<dbReference type="GO" id="GO:0045177">
    <property type="term" value="C:apical part of cell"/>
    <property type="evidence" value="ECO:0007669"/>
    <property type="project" value="TreeGrafter"/>
</dbReference>
<dbReference type="InterPro" id="IPR018338">
    <property type="entry name" value="Carbonic_anhydrase_a-class_CS"/>
</dbReference>
<evidence type="ECO:0000256" key="7">
    <source>
        <dbReference type="ARBA" id="ARBA00048348"/>
    </source>
</evidence>
<organism evidence="10 11">
    <name type="scientific">Falco tinnunculus</name>
    <name type="common">Common kestrel</name>
    <dbReference type="NCBI Taxonomy" id="100819"/>
    <lineage>
        <taxon>Eukaryota</taxon>
        <taxon>Metazoa</taxon>
        <taxon>Chordata</taxon>
        <taxon>Craniata</taxon>
        <taxon>Vertebrata</taxon>
        <taxon>Euteleostomi</taxon>
        <taxon>Archelosauria</taxon>
        <taxon>Archosauria</taxon>
        <taxon>Dinosauria</taxon>
        <taxon>Saurischia</taxon>
        <taxon>Theropoda</taxon>
        <taxon>Coelurosauria</taxon>
        <taxon>Aves</taxon>
        <taxon>Neognathae</taxon>
        <taxon>Neoaves</taxon>
        <taxon>Telluraves</taxon>
        <taxon>Australaves</taxon>
        <taxon>Falconiformes</taxon>
        <taxon>Falconidae</taxon>
        <taxon>Falco</taxon>
    </lineage>
</organism>
<dbReference type="GO" id="GO:0005737">
    <property type="term" value="C:cytoplasm"/>
    <property type="evidence" value="ECO:0007669"/>
    <property type="project" value="TreeGrafter"/>
</dbReference>
<keyword evidence="5 8" id="KW-0862">Zinc</keyword>
<evidence type="ECO:0000256" key="8">
    <source>
        <dbReference type="RuleBase" id="RU367011"/>
    </source>
</evidence>
<dbReference type="GO" id="GO:0004089">
    <property type="term" value="F:carbonate dehydratase activity"/>
    <property type="evidence" value="ECO:0007669"/>
    <property type="project" value="UniProtKB-UniRule"/>
</dbReference>
<evidence type="ECO:0000256" key="3">
    <source>
        <dbReference type="ARBA" id="ARBA00012925"/>
    </source>
</evidence>
<evidence type="ECO:0000256" key="6">
    <source>
        <dbReference type="ARBA" id="ARBA00023239"/>
    </source>
</evidence>
<dbReference type="InterPro" id="IPR036398">
    <property type="entry name" value="CA_dom_sf"/>
</dbReference>
<dbReference type="SUPFAM" id="SSF51069">
    <property type="entry name" value="Carbonic anhydrase"/>
    <property type="match status" value="1"/>
</dbReference>
<evidence type="ECO:0000256" key="5">
    <source>
        <dbReference type="ARBA" id="ARBA00022833"/>
    </source>
</evidence>
<comment type="cofactor">
    <cofactor evidence="1 8">
        <name>Zn(2+)</name>
        <dbReference type="ChEBI" id="CHEBI:29105"/>
    </cofactor>
</comment>
<dbReference type="GO" id="GO:0015670">
    <property type="term" value="P:carbon dioxide transport"/>
    <property type="evidence" value="ECO:0007669"/>
    <property type="project" value="TreeGrafter"/>
</dbReference>
<comment type="similarity">
    <text evidence="2 8">Belongs to the alpha-carbonic anhydrase family.</text>
</comment>
<comment type="function">
    <text evidence="8">Reversible hydration of carbon dioxide.</text>
</comment>
<evidence type="ECO:0000256" key="4">
    <source>
        <dbReference type="ARBA" id="ARBA00022723"/>
    </source>
</evidence>
<keyword evidence="11" id="KW-1185">Reference proteome</keyword>
<name>A0A8C4UET3_FALTI</name>
<reference evidence="10" key="1">
    <citation type="submission" date="2025-08" db="UniProtKB">
        <authorList>
            <consortium name="Ensembl"/>
        </authorList>
    </citation>
    <scope>IDENTIFICATION</scope>
</reference>
<dbReference type="InterPro" id="IPR023561">
    <property type="entry name" value="Carbonic_anhydrase_a-class"/>
</dbReference>
<evidence type="ECO:0000256" key="1">
    <source>
        <dbReference type="ARBA" id="ARBA00001947"/>
    </source>
</evidence>
<protein>
    <recommendedName>
        <fullName evidence="3 8">Carbonic anhydrase</fullName>
        <ecNumber evidence="3 8">4.2.1.1</ecNumber>
    </recommendedName>
</protein>
<dbReference type="InterPro" id="IPR001148">
    <property type="entry name" value="CA_dom"/>
</dbReference>
<comment type="catalytic activity">
    <reaction evidence="7 8">
        <text>hydrogencarbonate + H(+) = CO2 + H2O</text>
        <dbReference type="Rhea" id="RHEA:10748"/>
        <dbReference type="ChEBI" id="CHEBI:15377"/>
        <dbReference type="ChEBI" id="CHEBI:15378"/>
        <dbReference type="ChEBI" id="CHEBI:16526"/>
        <dbReference type="ChEBI" id="CHEBI:17544"/>
        <dbReference type="EC" id="4.2.1.1"/>
    </reaction>
</comment>
<dbReference type="SMART" id="SM01057">
    <property type="entry name" value="Carb_anhydrase"/>
    <property type="match status" value="1"/>
</dbReference>
<keyword evidence="4 8" id="KW-0479">Metal-binding</keyword>
<dbReference type="PANTHER" id="PTHR18952:SF120">
    <property type="entry name" value="CARBONIC ANHYDRASE 2"/>
    <property type="match status" value="1"/>
</dbReference>
<dbReference type="PROSITE" id="PS51144">
    <property type="entry name" value="ALPHA_CA_2"/>
    <property type="match status" value="1"/>
</dbReference>
<dbReference type="PANTHER" id="PTHR18952">
    <property type="entry name" value="CARBONIC ANHYDRASE"/>
    <property type="match status" value="1"/>
</dbReference>
<dbReference type="GO" id="GO:0008270">
    <property type="term" value="F:zinc ion binding"/>
    <property type="evidence" value="ECO:0007669"/>
    <property type="project" value="UniProtKB-UniRule"/>
</dbReference>
<evidence type="ECO:0000313" key="10">
    <source>
        <dbReference type="Ensembl" id="ENSFTIP00000011467.1"/>
    </source>
</evidence>
<evidence type="ECO:0000313" key="11">
    <source>
        <dbReference type="Proteomes" id="UP000694562"/>
    </source>
</evidence>
<dbReference type="Pfam" id="PF00194">
    <property type="entry name" value="Carb_anhydrase"/>
    <property type="match status" value="1"/>
</dbReference>
<proteinExistence type="inferred from homology"/>
<dbReference type="GO" id="GO:0051453">
    <property type="term" value="P:regulation of intracellular pH"/>
    <property type="evidence" value="ECO:0007669"/>
    <property type="project" value="TreeGrafter"/>
</dbReference>
<dbReference type="EC" id="4.2.1.1" evidence="3 8"/>
<reference evidence="10" key="2">
    <citation type="submission" date="2025-09" db="UniProtKB">
        <authorList>
            <consortium name="Ensembl"/>
        </authorList>
    </citation>
    <scope>IDENTIFICATION</scope>
</reference>
<evidence type="ECO:0000259" key="9">
    <source>
        <dbReference type="PROSITE" id="PS51144"/>
    </source>
</evidence>
<sequence>MSHHWGYGSHDGPAHWHEHFPIANGERQSPIAISSKSAKYDSSLKPLSFSYDASTARNIVNNGHSFNVEFDDSSNKSDTCESALAVILILLNPRGTGSVLQGGALDGVYRLAQFHVHWGSCEGQGSEHTLDGVKYDAELHIVHWKEKYGKFAEAVKHPDGLAVVGIFMKVGNARPEIQKVVDALNSIQTKGKQASFTNFDPTGLLPACRDYWTYPGSLTTPPLLECVIWHVLKEPITVSPEQVDKSWILQHGAASLLFAIVTQ</sequence>
<keyword evidence="6 8" id="KW-0456">Lyase</keyword>
<dbReference type="Ensembl" id="ENSFTIT00000011963.1">
    <property type="protein sequence ID" value="ENSFTIP00000011467.1"/>
    <property type="gene ID" value="ENSFTIG00000007649.1"/>
</dbReference>
<accession>A0A8C4UET3</accession>
<dbReference type="PROSITE" id="PS00162">
    <property type="entry name" value="ALPHA_CA_1"/>
    <property type="match status" value="1"/>
</dbReference>
<feature type="domain" description="Alpha-carbonic anhydrase" evidence="9">
    <location>
        <begin position="3"/>
        <end position="263"/>
    </location>
</feature>
<dbReference type="Proteomes" id="UP000694562">
    <property type="component" value="Unplaced"/>
</dbReference>